<evidence type="ECO:0000313" key="8">
    <source>
        <dbReference type="EMBL" id="KAF1982026.1"/>
    </source>
</evidence>
<organism evidence="8 9">
    <name type="scientific">Aulographum hederae CBS 113979</name>
    <dbReference type="NCBI Taxonomy" id="1176131"/>
    <lineage>
        <taxon>Eukaryota</taxon>
        <taxon>Fungi</taxon>
        <taxon>Dikarya</taxon>
        <taxon>Ascomycota</taxon>
        <taxon>Pezizomycotina</taxon>
        <taxon>Dothideomycetes</taxon>
        <taxon>Pleosporomycetidae</taxon>
        <taxon>Aulographales</taxon>
        <taxon>Aulographaceae</taxon>
    </lineage>
</organism>
<feature type="transmembrane region" description="Helical" evidence="6">
    <location>
        <begin position="64"/>
        <end position="87"/>
    </location>
</feature>
<reference evidence="8" key="1">
    <citation type="journal article" date="2020" name="Stud. Mycol.">
        <title>101 Dothideomycetes genomes: a test case for predicting lifestyles and emergence of pathogens.</title>
        <authorList>
            <person name="Haridas S."/>
            <person name="Albert R."/>
            <person name="Binder M."/>
            <person name="Bloem J."/>
            <person name="Labutti K."/>
            <person name="Salamov A."/>
            <person name="Andreopoulos B."/>
            <person name="Baker S."/>
            <person name="Barry K."/>
            <person name="Bills G."/>
            <person name="Bluhm B."/>
            <person name="Cannon C."/>
            <person name="Castanera R."/>
            <person name="Culley D."/>
            <person name="Daum C."/>
            <person name="Ezra D."/>
            <person name="Gonzalez J."/>
            <person name="Henrissat B."/>
            <person name="Kuo A."/>
            <person name="Liang C."/>
            <person name="Lipzen A."/>
            <person name="Lutzoni F."/>
            <person name="Magnuson J."/>
            <person name="Mondo S."/>
            <person name="Nolan M."/>
            <person name="Ohm R."/>
            <person name="Pangilinan J."/>
            <person name="Park H.-J."/>
            <person name="Ramirez L."/>
            <person name="Alfaro M."/>
            <person name="Sun H."/>
            <person name="Tritt A."/>
            <person name="Yoshinaga Y."/>
            <person name="Zwiers L.-H."/>
            <person name="Turgeon B."/>
            <person name="Goodwin S."/>
            <person name="Spatafora J."/>
            <person name="Crous P."/>
            <person name="Grigoriev I."/>
        </authorList>
    </citation>
    <scope>NUCLEOTIDE SEQUENCE</scope>
    <source>
        <strain evidence="8">CBS 113979</strain>
    </source>
</reference>
<feature type="domain" description="Rhodopsin" evidence="7">
    <location>
        <begin position="48"/>
        <end position="283"/>
    </location>
</feature>
<dbReference type="EMBL" id="ML977189">
    <property type="protein sequence ID" value="KAF1982026.1"/>
    <property type="molecule type" value="Genomic_DNA"/>
</dbReference>
<feature type="transmembrane region" description="Helical" evidence="6">
    <location>
        <begin position="220"/>
        <end position="240"/>
    </location>
</feature>
<evidence type="ECO:0000256" key="4">
    <source>
        <dbReference type="ARBA" id="ARBA00023136"/>
    </source>
</evidence>
<keyword evidence="4 6" id="KW-0472">Membrane</keyword>
<protein>
    <recommendedName>
        <fullName evidence="7">Rhodopsin domain-containing protein</fullName>
    </recommendedName>
</protein>
<comment type="subcellular location">
    <subcellularLocation>
        <location evidence="1">Membrane</location>
        <topology evidence="1">Multi-pass membrane protein</topology>
    </subcellularLocation>
</comment>
<evidence type="ECO:0000259" key="7">
    <source>
        <dbReference type="Pfam" id="PF20684"/>
    </source>
</evidence>
<evidence type="ECO:0000256" key="5">
    <source>
        <dbReference type="ARBA" id="ARBA00038359"/>
    </source>
</evidence>
<proteinExistence type="inferred from homology"/>
<keyword evidence="3 6" id="KW-1133">Transmembrane helix</keyword>
<comment type="similarity">
    <text evidence="5">Belongs to the SAT4 family.</text>
</comment>
<dbReference type="Pfam" id="PF20684">
    <property type="entry name" value="Fung_rhodopsin"/>
    <property type="match status" value="1"/>
</dbReference>
<evidence type="ECO:0000256" key="3">
    <source>
        <dbReference type="ARBA" id="ARBA00022989"/>
    </source>
</evidence>
<dbReference type="GO" id="GO:0016020">
    <property type="term" value="C:membrane"/>
    <property type="evidence" value="ECO:0007669"/>
    <property type="project" value="UniProtKB-SubCell"/>
</dbReference>
<dbReference type="PANTHER" id="PTHR33048">
    <property type="entry name" value="PTH11-LIKE INTEGRAL MEMBRANE PROTEIN (AFU_ORTHOLOGUE AFUA_5G11245)"/>
    <property type="match status" value="1"/>
</dbReference>
<evidence type="ECO:0000256" key="2">
    <source>
        <dbReference type="ARBA" id="ARBA00022692"/>
    </source>
</evidence>
<keyword evidence="9" id="KW-1185">Reference proteome</keyword>
<dbReference type="OrthoDB" id="444631at2759"/>
<dbReference type="Proteomes" id="UP000800041">
    <property type="component" value="Unassembled WGS sequence"/>
</dbReference>
<keyword evidence="2 6" id="KW-0812">Transmembrane</keyword>
<name>A0A6G1GM38_9PEZI</name>
<feature type="transmembrane region" description="Helical" evidence="6">
    <location>
        <begin position="151"/>
        <end position="172"/>
    </location>
</feature>
<evidence type="ECO:0000256" key="1">
    <source>
        <dbReference type="ARBA" id="ARBA00004141"/>
    </source>
</evidence>
<evidence type="ECO:0000313" key="9">
    <source>
        <dbReference type="Proteomes" id="UP000800041"/>
    </source>
</evidence>
<feature type="transmembrane region" description="Helical" evidence="6">
    <location>
        <begin position="30"/>
        <end position="52"/>
    </location>
</feature>
<dbReference type="PANTHER" id="PTHR33048:SF132">
    <property type="entry name" value="MEMBRANE PROTEIN, PUTATIVE (AFU_ORTHOLOGUE AFUA_6G07820)-RELATED"/>
    <property type="match status" value="1"/>
</dbReference>
<feature type="transmembrane region" description="Helical" evidence="6">
    <location>
        <begin position="184"/>
        <end position="208"/>
    </location>
</feature>
<dbReference type="AlphaFoldDB" id="A0A6G1GM38"/>
<accession>A0A6G1GM38</accession>
<sequence>MVVASPSVYSNNGYMAANEVDHESNPRGTATAAICITFTAVAFVILSLRVYTRLFVIRNLGSEDYVAILATCFSIAFTTLVCIQVDHGLGRHADTIHNSNETALLKAFYASVPTYEASITLTKISIVLQYHRVFVGKKITKAIRVMLGVDILYGLWAILATSLMCIPTAYFWDSRLEGHCLNSTAIYFTNASLNIVTDIITLVLPMPVIGSLQLPRKQKLALMVGFGLGGFVCLCSILRLNSLRVISQSRDKSYDNAPAAYWSAVEANMAIICSCLPTLKGFVTRYFKGFLESTSYNLTVSANRRKHISGTLPINQSGNDLGGSTNALQFIELRGNGKTGSWQALDAESR</sequence>
<dbReference type="InterPro" id="IPR049326">
    <property type="entry name" value="Rhodopsin_dom_fungi"/>
</dbReference>
<dbReference type="InterPro" id="IPR052337">
    <property type="entry name" value="SAT4-like"/>
</dbReference>
<evidence type="ECO:0000256" key="6">
    <source>
        <dbReference type="SAM" id="Phobius"/>
    </source>
</evidence>
<gene>
    <name evidence="8" type="ORF">K402DRAFT_424873</name>
</gene>